<dbReference type="InterPro" id="IPR058240">
    <property type="entry name" value="rSAM_sf"/>
</dbReference>
<evidence type="ECO:0000313" key="7">
    <source>
        <dbReference type="EMBL" id="ABS69990.1"/>
    </source>
</evidence>
<dbReference type="SFLD" id="SFLDG01067">
    <property type="entry name" value="SPASM/twitch_domain_containing"/>
    <property type="match status" value="1"/>
</dbReference>
<proteinExistence type="predicted"/>
<dbReference type="InterPro" id="IPR007197">
    <property type="entry name" value="rSAM"/>
</dbReference>
<accession>A7IPP4</accession>
<keyword evidence="3" id="KW-0479">Metal-binding</keyword>
<dbReference type="GO" id="GO:0051536">
    <property type="term" value="F:iron-sulfur cluster binding"/>
    <property type="evidence" value="ECO:0007669"/>
    <property type="project" value="UniProtKB-KW"/>
</dbReference>
<dbReference type="InterPro" id="IPR050377">
    <property type="entry name" value="Radical_SAM_PqqE_MftC-like"/>
</dbReference>
<dbReference type="PROSITE" id="PS51918">
    <property type="entry name" value="RADICAL_SAM"/>
    <property type="match status" value="1"/>
</dbReference>
<name>A7IPP4_XANP2</name>
<dbReference type="SFLD" id="SFLDS00029">
    <property type="entry name" value="Radical_SAM"/>
    <property type="match status" value="1"/>
</dbReference>
<reference evidence="7 8" key="1">
    <citation type="submission" date="2007-07" db="EMBL/GenBank/DDBJ databases">
        <title>Complete sequence of chromosome of Xanthobacter autotrophicus Py2.</title>
        <authorList>
            <consortium name="US DOE Joint Genome Institute"/>
            <person name="Copeland A."/>
            <person name="Lucas S."/>
            <person name="Lapidus A."/>
            <person name="Barry K."/>
            <person name="Glavina del Rio T."/>
            <person name="Hammon N."/>
            <person name="Israni S."/>
            <person name="Dalin E."/>
            <person name="Tice H."/>
            <person name="Pitluck S."/>
            <person name="Sims D."/>
            <person name="Brettin T."/>
            <person name="Bruce D."/>
            <person name="Detter J.C."/>
            <person name="Han C."/>
            <person name="Tapia R."/>
            <person name="Brainard J."/>
            <person name="Schmutz J."/>
            <person name="Larimer F."/>
            <person name="Land M."/>
            <person name="Hauser L."/>
            <person name="Kyrpides N."/>
            <person name="Kim E."/>
            <person name="Ensigns S.A."/>
            <person name="Richardson P."/>
        </authorList>
    </citation>
    <scope>NUCLEOTIDE SEQUENCE [LARGE SCALE GENOMIC DNA]</scope>
    <source>
        <strain evidence="8">ATCC BAA-1158 / Py2</strain>
    </source>
</reference>
<dbReference type="KEGG" id="xau:Xaut_4772"/>
<evidence type="ECO:0000256" key="4">
    <source>
        <dbReference type="ARBA" id="ARBA00023004"/>
    </source>
</evidence>
<keyword evidence="8" id="KW-1185">Reference proteome</keyword>
<evidence type="ECO:0000256" key="3">
    <source>
        <dbReference type="ARBA" id="ARBA00022723"/>
    </source>
</evidence>
<keyword evidence="4" id="KW-0408">Iron</keyword>
<organism evidence="7 8">
    <name type="scientific">Xanthobacter autotrophicus (strain ATCC BAA-1158 / Py2)</name>
    <dbReference type="NCBI Taxonomy" id="78245"/>
    <lineage>
        <taxon>Bacteria</taxon>
        <taxon>Pseudomonadati</taxon>
        <taxon>Pseudomonadota</taxon>
        <taxon>Alphaproteobacteria</taxon>
        <taxon>Hyphomicrobiales</taxon>
        <taxon>Xanthobacteraceae</taxon>
        <taxon>Xanthobacter</taxon>
    </lineage>
</organism>
<dbReference type="InterPro" id="IPR013785">
    <property type="entry name" value="Aldolase_TIM"/>
</dbReference>
<evidence type="ECO:0000256" key="2">
    <source>
        <dbReference type="ARBA" id="ARBA00022691"/>
    </source>
</evidence>
<dbReference type="eggNOG" id="COG0535">
    <property type="taxonomic scope" value="Bacteria"/>
</dbReference>
<dbReference type="GO" id="GO:0003824">
    <property type="term" value="F:catalytic activity"/>
    <property type="evidence" value="ECO:0007669"/>
    <property type="project" value="InterPro"/>
</dbReference>
<evidence type="ECO:0000259" key="6">
    <source>
        <dbReference type="PROSITE" id="PS51918"/>
    </source>
</evidence>
<dbReference type="CDD" id="cd01335">
    <property type="entry name" value="Radical_SAM"/>
    <property type="match status" value="1"/>
</dbReference>
<dbReference type="PANTHER" id="PTHR11228:SF7">
    <property type="entry name" value="PQQA PEPTIDE CYCLASE"/>
    <property type="match status" value="1"/>
</dbReference>
<keyword evidence="5" id="KW-0411">Iron-sulfur</keyword>
<dbReference type="STRING" id="78245.Xaut_4772"/>
<dbReference type="Proteomes" id="UP000002417">
    <property type="component" value="Chromosome"/>
</dbReference>
<evidence type="ECO:0000313" key="8">
    <source>
        <dbReference type="Proteomes" id="UP000002417"/>
    </source>
</evidence>
<dbReference type="GO" id="GO:0046872">
    <property type="term" value="F:metal ion binding"/>
    <property type="evidence" value="ECO:0007669"/>
    <property type="project" value="UniProtKB-KW"/>
</dbReference>
<sequence>MPWGLVPWIVSQAPELPIVRYDIEADWQLLNTCNYRCDYCFFPGEVLGEKTVRHGTPDEWADAFSATGLTFLLHLTGGEPSAYPDFVDLCAALTRHHFISLNSNLTQASLGDFARRIDPARVSVINAGLHPDERMRRRGLEIFNRNLALLHEAGFSVFASVVATPQVLANADEVARQVTVPGLVPVPKLLRGSYRGRTYPDAYDAAERAAFRAMSRRARSAYGEWRAARSEPPTVDPFADDNFLDGTPTFRGTVCAAGSRFVRIEPQGDVFRCGSDTALQGNILAGTFAPLTGPRPCDSGYCFYFCRKYTDPKYTHRTDAGPRADPPVSGRQSLVPPHLVKRVGTALQRMLGR</sequence>
<feature type="domain" description="Radical SAM core" evidence="6">
    <location>
        <begin position="19"/>
        <end position="224"/>
    </location>
</feature>
<comment type="cofactor">
    <cofactor evidence="1">
        <name>[4Fe-4S] cluster</name>
        <dbReference type="ChEBI" id="CHEBI:49883"/>
    </cofactor>
</comment>
<dbReference type="Gene3D" id="3.20.20.70">
    <property type="entry name" value="Aldolase class I"/>
    <property type="match status" value="1"/>
</dbReference>
<dbReference type="AlphaFoldDB" id="A7IPP4"/>
<protein>
    <submittedName>
        <fullName evidence="7">Radical SAM domain protein</fullName>
    </submittedName>
</protein>
<gene>
    <name evidence="7" type="ordered locus">Xaut_4772</name>
</gene>
<dbReference type="PANTHER" id="PTHR11228">
    <property type="entry name" value="RADICAL SAM DOMAIN PROTEIN"/>
    <property type="match status" value="1"/>
</dbReference>
<dbReference type="SUPFAM" id="SSF102114">
    <property type="entry name" value="Radical SAM enzymes"/>
    <property type="match status" value="1"/>
</dbReference>
<dbReference type="HOGENOM" id="CLU_061512_0_0_5"/>
<evidence type="ECO:0000256" key="5">
    <source>
        <dbReference type="ARBA" id="ARBA00023014"/>
    </source>
</evidence>
<dbReference type="EMBL" id="CP000781">
    <property type="protein sequence ID" value="ABS69990.1"/>
    <property type="molecule type" value="Genomic_DNA"/>
</dbReference>
<dbReference type="Pfam" id="PF04055">
    <property type="entry name" value="Radical_SAM"/>
    <property type="match status" value="1"/>
</dbReference>
<dbReference type="OrthoDB" id="9782387at2"/>
<keyword evidence="2" id="KW-0949">S-adenosyl-L-methionine</keyword>
<evidence type="ECO:0000256" key="1">
    <source>
        <dbReference type="ARBA" id="ARBA00001966"/>
    </source>
</evidence>